<organism evidence="4 5">
    <name type="scientific">Waterburya agarophytonicola KI4</name>
    <dbReference type="NCBI Taxonomy" id="2874699"/>
    <lineage>
        <taxon>Bacteria</taxon>
        <taxon>Bacillati</taxon>
        <taxon>Cyanobacteriota</taxon>
        <taxon>Cyanophyceae</taxon>
        <taxon>Pleurocapsales</taxon>
        <taxon>Hyellaceae</taxon>
        <taxon>Waterburya</taxon>
        <taxon>Waterburya agarophytonicola</taxon>
    </lineage>
</organism>
<dbReference type="GO" id="GO:0051479">
    <property type="term" value="P:mannosylglycerate biosynthetic process"/>
    <property type="evidence" value="ECO:0007669"/>
    <property type="project" value="InterPro"/>
</dbReference>
<dbReference type="NCBIfam" id="TIGR01486">
    <property type="entry name" value="HAD-SF-IIB-MPGP"/>
    <property type="match status" value="1"/>
</dbReference>
<evidence type="ECO:0000313" key="4">
    <source>
        <dbReference type="EMBL" id="MCC0175963.1"/>
    </source>
</evidence>
<gene>
    <name evidence="4" type="ORF">I4641_03080</name>
</gene>
<dbReference type="SFLD" id="SFLDG01140">
    <property type="entry name" value="C2.B:_Phosphomannomutase_and_P"/>
    <property type="match status" value="1"/>
</dbReference>
<dbReference type="InterPro" id="IPR036412">
    <property type="entry name" value="HAD-like_sf"/>
</dbReference>
<dbReference type="GO" id="GO:0005829">
    <property type="term" value="C:cytosol"/>
    <property type="evidence" value="ECO:0007669"/>
    <property type="project" value="TreeGrafter"/>
</dbReference>
<sequence length="261" mass="29070">MRYIVVTDLDGTLLNHKTYDYAPALNAIEELNRREIPIILNSSKTNAEISDLRRELGNHEPFVCENGGIICGIGEIEYLATPREEFLDKLAAIKEKLQLRYGSFSEATVDDVVEWTGLDSTSAAKAMQRSATEPLFWQDSDSALDNFRRELEKLSLQCVKGGRFHHVMGNFNKASCFDKLKEYYAQAWGHQVSLLGQEEVGIIALGDSPNDLPMLEKANHAIVIPSPKGNNLKLNNSSVYYATQAAPHGWSEGINAFLSGY</sequence>
<keyword evidence="1" id="KW-0479">Metal-binding</keyword>
<protein>
    <submittedName>
        <fullName evidence="4">HAD-IIB family hydrolase</fullName>
    </submittedName>
</protein>
<dbReference type="SFLD" id="SFLDS00003">
    <property type="entry name" value="Haloacid_Dehalogenase"/>
    <property type="match status" value="1"/>
</dbReference>
<reference evidence="4" key="1">
    <citation type="journal article" date="2021" name="Antonie Van Leeuwenhoek">
        <title>Draft genome and description of Waterburya agarophytonicola gen. nov. sp. nov. (Pleurocapsales, Cyanobacteria): a seaweed symbiont.</title>
        <authorList>
            <person name="Bonthond G."/>
            <person name="Shalygin S."/>
            <person name="Bayer T."/>
            <person name="Weinberger F."/>
        </authorList>
    </citation>
    <scope>NUCLEOTIDE SEQUENCE</scope>
    <source>
        <strain evidence="4">KI4</strain>
    </source>
</reference>
<evidence type="ECO:0000256" key="3">
    <source>
        <dbReference type="ARBA" id="ARBA00022842"/>
    </source>
</evidence>
<dbReference type="AlphaFoldDB" id="A0A964FFY5"/>
<dbReference type="InterPro" id="IPR023214">
    <property type="entry name" value="HAD_sf"/>
</dbReference>
<evidence type="ECO:0000256" key="1">
    <source>
        <dbReference type="ARBA" id="ARBA00022723"/>
    </source>
</evidence>
<dbReference type="PROSITE" id="PS01228">
    <property type="entry name" value="COF_1"/>
    <property type="match status" value="1"/>
</dbReference>
<keyword evidence="3" id="KW-0460">Magnesium</keyword>
<dbReference type="InterPro" id="IPR006379">
    <property type="entry name" value="HAD-SF_hydro_IIB"/>
</dbReference>
<dbReference type="GO" id="GO:0000287">
    <property type="term" value="F:magnesium ion binding"/>
    <property type="evidence" value="ECO:0007669"/>
    <property type="project" value="TreeGrafter"/>
</dbReference>
<accession>A0A964FFY5</accession>
<dbReference type="RefSeq" id="WP_229638995.1">
    <property type="nucleotide sequence ID" value="NZ_JADWDC010000005.1"/>
</dbReference>
<dbReference type="EMBL" id="JADWDC010000005">
    <property type="protein sequence ID" value="MCC0175963.1"/>
    <property type="molecule type" value="Genomic_DNA"/>
</dbReference>
<evidence type="ECO:0000256" key="2">
    <source>
        <dbReference type="ARBA" id="ARBA00022801"/>
    </source>
</evidence>
<dbReference type="SFLD" id="SFLDG01142">
    <property type="entry name" value="C2.B.2:_Mannosyl-3-phosphoglyc"/>
    <property type="match status" value="1"/>
</dbReference>
<dbReference type="PANTHER" id="PTHR10000">
    <property type="entry name" value="PHOSPHOSERINE PHOSPHATASE"/>
    <property type="match status" value="1"/>
</dbReference>
<dbReference type="PANTHER" id="PTHR10000:SF8">
    <property type="entry name" value="HAD SUPERFAMILY HYDROLASE-LIKE, TYPE 3"/>
    <property type="match status" value="1"/>
</dbReference>
<dbReference type="Pfam" id="PF08282">
    <property type="entry name" value="Hydrolase_3"/>
    <property type="match status" value="1"/>
</dbReference>
<comment type="caution">
    <text evidence="4">The sequence shown here is derived from an EMBL/GenBank/DDBJ whole genome shotgun (WGS) entry which is preliminary data.</text>
</comment>
<dbReference type="GO" id="GO:0050531">
    <property type="term" value="F:mannosyl-3-phosphoglycerate phosphatase activity"/>
    <property type="evidence" value="ECO:0007669"/>
    <property type="project" value="InterPro"/>
</dbReference>
<dbReference type="Gene3D" id="3.40.50.1000">
    <property type="entry name" value="HAD superfamily/HAD-like"/>
    <property type="match status" value="1"/>
</dbReference>
<dbReference type="SUPFAM" id="SSF56784">
    <property type="entry name" value="HAD-like"/>
    <property type="match status" value="1"/>
</dbReference>
<name>A0A964FFY5_9CYAN</name>
<dbReference type="Proteomes" id="UP000729733">
    <property type="component" value="Unassembled WGS sequence"/>
</dbReference>
<keyword evidence="5" id="KW-1185">Reference proteome</keyword>
<dbReference type="InterPro" id="IPR006381">
    <property type="entry name" value="HAD-SF-IIB-MPGP"/>
</dbReference>
<dbReference type="Gene3D" id="3.30.980.20">
    <property type="entry name" value="Putative mannosyl-3-phosphoglycerate phosphatase, domain 2"/>
    <property type="match status" value="1"/>
</dbReference>
<proteinExistence type="predicted"/>
<dbReference type="NCBIfam" id="TIGR01484">
    <property type="entry name" value="HAD-SF-IIB"/>
    <property type="match status" value="1"/>
</dbReference>
<keyword evidence="2 4" id="KW-0378">Hydrolase</keyword>
<evidence type="ECO:0000313" key="5">
    <source>
        <dbReference type="Proteomes" id="UP000729733"/>
    </source>
</evidence>